<organism evidence="8 9">
    <name type="scientific">Brachybacterium paraconglomeratum</name>
    <dbReference type="NCBI Taxonomy" id="173362"/>
    <lineage>
        <taxon>Bacteria</taxon>
        <taxon>Bacillati</taxon>
        <taxon>Actinomycetota</taxon>
        <taxon>Actinomycetes</taxon>
        <taxon>Micrococcales</taxon>
        <taxon>Dermabacteraceae</taxon>
        <taxon>Brachybacterium</taxon>
    </lineage>
</organism>
<evidence type="ECO:0000256" key="5">
    <source>
        <dbReference type="ARBA" id="ARBA00022842"/>
    </source>
</evidence>
<name>A0A3R8X3P8_9MICO</name>
<dbReference type="InterPro" id="IPR000092">
    <property type="entry name" value="Polyprenyl_synt"/>
</dbReference>
<evidence type="ECO:0000256" key="3">
    <source>
        <dbReference type="ARBA" id="ARBA00022679"/>
    </source>
</evidence>
<dbReference type="Pfam" id="PF00348">
    <property type="entry name" value="polyprenyl_synt"/>
    <property type="match status" value="2"/>
</dbReference>
<dbReference type="InterPro" id="IPR033749">
    <property type="entry name" value="Polyprenyl_synt_CS"/>
</dbReference>
<comment type="cofactor">
    <cofactor evidence="1">
        <name>Mg(2+)</name>
        <dbReference type="ChEBI" id="CHEBI:18420"/>
    </cofactor>
</comment>
<evidence type="ECO:0000313" key="9">
    <source>
        <dbReference type="Proteomes" id="UP000274327"/>
    </source>
</evidence>
<dbReference type="Proteomes" id="UP000274327">
    <property type="component" value="Unassembled WGS sequence"/>
</dbReference>
<evidence type="ECO:0000256" key="7">
    <source>
        <dbReference type="SAM" id="MobiDB-lite"/>
    </source>
</evidence>
<feature type="compositionally biased region" description="Low complexity" evidence="7">
    <location>
        <begin position="370"/>
        <end position="390"/>
    </location>
</feature>
<dbReference type="CDD" id="cd00685">
    <property type="entry name" value="Trans_IPPS_HT"/>
    <property type="match status" value="1"/>
</dbReference>
<reference evidence="8 9" key="1">
    <citation type="submission" date="2018-07" db="EMBL/GenBank/DDBJ databases">
        <title>Brachybacteriurn paraconglorneratum KCTC 9916.</title>
        <authorList>
            <person name="Li Y."/>
        </authorList>
    </citation>
    <scope>NUCLEOTIDE SEQUENCE [LARGE SCALE GENOMIC DNA]</scope>
    <source>
        <strain evidence="8 9">KCTC 9916</strain>
    </source>
</reference>
<dbReference type="GeneID" id="78122630"/>
<dbReference type="InterPro" id="IPR008949">
    <property type="entry name" value="Isoprenoid_synthase_dom_sf"/>
</dbReference>
<dbReference type="GO" id="GO:0004659">
    <property type="term" value="F:prenyltransferase activity"/>
    <property type="evidence" value="ECO:0007669"/>
    <property type="project" value="InterPro"/>
</dbReference>
<evidence type="ECO:0000313" key="8">
    <source>
        <dbReference type="EMBL" id="RRR17027.1"/>
    </source>
</evidence>
<dbReference type="GO" id="GO:0008299">
    <property type="term" value="P:isoprenoid biosynthetic process"/>
    <property type="evidence" value="ECO:0007669"/>
    <property type="project" value="InterPro"/>
</dbReference>
<keyword evidence="3 6" id="KW-0808">Transferase</keyword>
<keyword evidence="5" id="KW-0460">Magnesium</keyword>
<dbReference type="PANTHER" id="PTHR12001:SF85">
    <property type="entry name" value="SHORT CHAIN ISOPRENYL DIPHOSPHATE SYNTHASE"/>
    <property type="match status" value="1"/>
</dbReference>
<dbReference type="PROSITE" id="PS00723">
    <property type="entry name" value="POLYPRENYL_SYNTHASE_1"/>
    <property type="match status" value="1"/>
</dbReference>
<keyword evidence="4" id="KW-0479">Metal-binding</keyword>
<dbReference type="EMBL" id="QOCI01000020">
    <property type="protein sequence ID" value="RRR17027.1"/>
    <property type="molecule type" value="Genomic_DNA"/>
</dbReference>
<dbReference type="AlphaFoldDB" id="A0A3R8X3P8"/>
<dbReference type="RefSeq" id="WP_126988866.1">
    <property type="nucleotide sequence ID" value="NZ_ML133866.1"/>
</dbReference>
<comment type="similarity">
    <text evidence="2 6">Belongs to the FPP/GGPP synthase family.</text>
</comment>
<evidence type="ECO:0000256" key="1">
    <source>
        <dbReference type="ARBA" id="ARBA00001946"/>
    </source>
</evidence>
<dbReference type="GO" id="GO:0046872">
    <property type="term" value="F:metal ion binding"/>
    <property type="evidence" value="ECO:0007669"/>
    <property type="project" value="UniProtKB-KW"/>
</dbReference>
<accession>A0A3R8X3P8</accession>
<sequence>MSIPCPPGVDHEIRRLLRRGTALGGAVASADHHLLWNALGEATEGGRRFRPALLLATHDSLGGSRHEAAIQVAAAVEILHTAFVVQDDVIDGDQMRRGAPSLPASVAAQVRRGGATAHTARRVGDAAGILAGDLGLITALRAVAGCSAPAPVVAALLDLMESSLHASAAGEIADVQLPLRPAERPETLQEALTVAELKTAVYSFQLPLHAAGLLADTSPDRLEALDAIGALLGIGFQLVDDLLGVFGDEERTGKSALGDLREGKRTALVAHAATTAHWSQLRTLLGREDLTDEDARSARDLLAASGSRDWVEELALWHLSSAVDAAARRDLPPAFSEALAATIAEIHAGLELLLPSDVSGGEPTGPDPVAAACSQSAAAQRDAASQRASA</sequence>
<gene>
    <name evidence="8" type="ORF">DS079_16565</name>
</gene>
<dbReference type="SUPFAM" id="SSF48576">
    <property type="entry name" value="Terpenoid synthases"/>
    <property type="match status" value="1"/>
</dbReference>
<dbReference type="PANTHER" id="PTHR12001">
    <property type="entry name" value="GERANYLGERANYL PYROPHOSPHATE SYNTHASE"/>
    <property type="match status" value="1"/>
</dbReference>
<dbReference type="PROSITE" id="PS00444">
    <property type="entry name" value="POLYPRENYL_SYNTHASE_2"/>
    <property type="match status" value="1"/>
</dbReference>
<feature type="region of interest" description="Disordered" evidence="7">
    <location>
        <begin position="357"/>
        <end position="390"/>
    </location>
</feature>
<evidence type="ECO:0000256" key="6">
    <source>
        <dbReference type="RuleBase" id="RU004466"/>
    </source>
</evidence>
<protein>
    <submittedName>
        <fullName evidence="8">Polyprenyl synthetase family protein</fullName>
    </submittedName>
</protein>
<proteinExistence type="inferred from homology"/>
<evidence type="ECO:0000256" key="4">
    <source>
        <dbReference type="ARBA" id="ARBA00022723"/>
    </source>
</evidence>
<keyword evidence="9" id="KW-1185">Reference proteome</keyword>
<dbReference type="SFLD" id="SFLDS00005">
    <property type="entry name" value="Isoprenoid_Synthase_Type_I"/>
    <property type="match status" value="1"/>
</dbReference>
<dbReference type="Gene3D" id="1.10.600.10">
    <property type="entry name" value="Farnesyl Diphosphate Synthase"/>
    <property type="match status" value="1"/>
</dbReference>
<comment type="caution">
    <text evidence="8">The sequence shown here is derived from an EMBL/GenBank/DDBJ whole genome shotgun (WGS) entry which is preliminary data.</text>
</comment>
<evidence type="ECO:0000256" key="2">
    <source>
        <dbReference type="ARBA" id="ARBA00006706"/>
    </source>
</evidence>